<feature type="signal peptide" evidence="1">
    <location>
        <begin position="1"/>
        <end position="19"/>
    </location>
</feature>
<dbReference type="RefSeq" id="WP_264511150.1">
    <property type="nucleotide sequence ID" value="NZ_JAPDDR010000002.1"/>
</dbReference>
<gene>
    <name evidence="2" type="ORF">OJ996_03345</name>
</gene>
<feature type="chain" id="PRO_5046663787" description="Secreted protein" evidence="1">
    <location>
        <begin position="20"/>
        <end position="275"/>
    </location>
</feature>
<sequence length="275" mass="30189">MTRLLPLVLCSMLPSLAIAQEVAPEPDPLPENLGVHGGGVWEFLDGSDDSSRVMRFPADREKERRLPLRVRLETWEAPAIEVAKRLDDLQGAESLAALRAECLTGAGGVRLIHSPVTGADASTQMKAEAISERIYPTEYEPPSLPCGPITEKPEPPPQTLPESLERLMTTATPTSFETRNTGTSFSAVAQAVAVEEKTWDLAVLFEDVAFQGADHFGHESLDLTMPAFASFRTGGLIRLKEGQWRLLSVMEPPRELDGKHSDKRWVTLVRIDPEG</sequence>
<name>A0ABT3FZ45_9BACT</name>
<dbReference type="Proteomes" id="UP001165653">
    <property type="component" value="Unassembled WGS sequence"/>
</dbReference>
<reference evidence="2" key="1">
    <citation type="submission" date="2022-10" db="EMBL/GenBank/DDBJ databases">
        <title>Luteolibacter sp. GHJ8, whole genome shotgun sequencing project.</title>
        <authorList>
            <person name="Zhao G."/>
            <person name="Shen L."/>
        </authorList>
    </citation>
    <scope>NUCLEOTIDE SEQUENCE</scope>
    <source>
        <strain evidence="2">GHJ8</strain>
    </source>
</reference>
<proteinExistence type="predicted"/>
<organism evidence="2 3">
    <name type="scientific">Luteolibacter rhizosphaerae</name>
    <dbReference type="NCBI Taxonomy" id="2989719"/>
    <lineage>
        <taxon>Bacteria</taxon>
        <taxon>Pseudomonadati</taxon>
        <taxon>Verrucomicrobiota</taxon>
        <taxon>Verrucomicrobiia</taxon>
        <taxon>Verrucomicrobiales</taxon>
        <taxon>Verrucomicrobiaceae</taxon>
        <taxon>Luteolibacter</taxon>
    </lineage>
</organism>
<evidence type="ECO:0000313" key="3">
    <source>
        <dbReference type="Proteomes" id="UP001165653"/>
    </source>
</evidence>
<keyword evidence="1" id="KW-0732">Signal</keyword>
<evidence type="ECO:0000313" key="2">
    <source>
        <dbReference type="EMBL" id="MCW1912594.1"/>
    </source>
</evidence>
<evidence type="ECO:0000256" key="1">
    <source>
        <dbReference type="SAM" id="SignalP"/>
    </source>
</evidence>
<dbReference type="EMBL" id="JAPDDR010000002">
    <property type="protein sequence ID" value="MCW1912594.1"/>
    <property type="molecule type" value="Genomic_DNA"/>
</dbReference>
<protein>
    <recommendedName>
        <fullName evidence="4">Secreted protein</fullName>
    </recommendedName>
</protein>
<accession>A0ABT3FZ45</accession>
<comment type="caution">
    <text evidence="2">The sequence shown here is derived from an EMBL/GenBank/DDBJ whole genome shotgun (WGS) entry which is preliminary data.</text>
</comment>
<keyword evidence="3" id="KW-1185">Reference proteome</keyword>
<evidence type="ECO:0008006" key="4">
    <source>
        <dbReference type="Google" id="ProtNLM"/>
    </source>
</evidence>